<comment type="similarity">
    <text evidence="1">Belongs to the glycosyl hydrolase 2 family.</text>
</comment>
<organism evidence="10 11">
    <name type="scientific">Microvirga brassicacearum</name>
    <dbReference type="NCBI Taxonomy" id="2580413"/>
    <lineage>
        <taxon>Bacteria</taxon>
        <taxon>Pseudomonadati</taxon>
        <taxon>Pseudomonadota</taxon>
        <taxon>Alphaproteobacteria</taxon>
        <taxon>Hyphomicrobiales</taxon>
        <taxon>Methylobacteriaceae</taxon>
        <taxon>Microvirga</taxon>
    </lineage>
</organism>
<sequence length="920" mass="100756">MKRIWIQALVLAAISSAAIAQDTQTSNPNVSVSATELRITTGLQQGWKFIQDDQLSDDAAKDSTAANWEAVNLPHTWNADAASMSASQSYKRGLGWYRLEFDTPAAGARHWLEFGAASLVADVWLNGYKLGRHQGGFTLFRFDVTNVLAPVGRNVLLVKVDNGKPTSDDDVTAIPPLAGDYIMYGGLYRHVSLVSTLDPVHFDLADLGGPGVYATTNSVSGSSATINVRAKLKSASKEDGDYIVRASMLEADGRVADSTQQTVSLRAGSDPAVTQDLRLRQPRLWQGVEDPYQYKLVADLLRADGQVIDRVVQDFGIREIHIDPNHGFFLNGKHVPLRGVALHQETYGKGWAQSPRDIDASLALVKEIGANTVRLGHYPFDRHTLESLNRMGLVAWSELPVGIGVTTEVNISSASSGRSVCPRRDASAAFRASARQQLREMIRQQYNHAAVAVWSLGNETTYMHRECTEPWHDNLTAVFEELHALAKQEDPRRLTAYADFTSKDTPPVNGSYIDLGGITDVWSLNKYQLWYGGPVPRLATILDALRKRFPGQPIGISEYGAGAAVTHHTDNIRGGPVETNNPGMVPVVYQPEEYAGYVHEQNYALILSRNYLWATHVWNMFDFGSDLRNEGDAKGVNTKGLVSFDRKVRKDPFFFYKANWSGEPVTYITSRRHTNRAYPVTDVKVYSNADSVELSVNDMAAGTLRQEQCLLKACVFRSVTLRPGVNKVAAVGHRGGATVRDTVEWSLDATGVNIAAGQIAAGFRSASGELFGSDNFFIGGEGGWLVPKNGDVPEDTTPVRGSDNPALFKNYRSGAFSYYIPLEDGPYTVTLGFLEPDRTTEVRQRLFDVVANGVTQIDNLDVLQAAGAYRTVVSRTFTTIVSDGHLKLDFVPERGDAIVSNLVVKPSEAATGSVETAPHQ</sequence>
<dbReference type="Pfam" id="PF16355">
    <property type="entry name" value="DUF4982"/>
    <property type="match status" value="1"/>
</dbReference>
<dbReference type="Gene3D" id="2.60.120.430">
    <property type="entry name" value="Galactose-binding lectin"/>
    <property type="match status" value="1"/>
</dbReference>
<dbReference type="EMBL" id="VCMV01000033">
    <property type="protein sequence ID" value="KAB0265570.1"/>
    <property type="molecule type" value="Genomic_DNA"/>
</dbReference>
<evidence type="ECO:0000259" key="9">
    <source>
        <dbReference type="Pfam" id="PF22666"/>
    </source>
</evidence>
<dbReference type="InterPro" id="IPR008979">
    <property type="entry name" value="Galactose-bd-like_sf"/>
</dbReference>
<dbReference type="SUPFAM" id="SSF51445">
    <property type="entry name" value="(Trans)glycosidases"/>
    <property type="match status" value="1"/>
</dbReference>
<evidence type="ECO:0000256" key="4">
    <source>
        <dbReference type="SAM" id="SignalP"/>
    </source>
</evidence>
<dbReference type="Gene3D" id="2.60.120.260">
    <property type="entry name" value="Galactose-binding domain-like"/>
    <property type="match status" value="1"/>
</dbReference>
<evidence type="ECO:0000259" key="8">
    <source>
        <dbReference type="Pfam" id="PF16355"/>
    </source>
</evidence>
<evidence type="ECO:0000259" key="5">
    <source>
        <dbReference type="Pfam" id="PF00703"/>
    </source>
</evidence>
<evidence type="ECO:0000313" key="11">
    <source>
        <dbReference type="Proteomes" id="UP000325684"/>
    </source>
</evidence>
<name>A0A5N3P763_9HYPH</name>
<dbReference type="Pfam" id="PF22666">
    <property type="entry name" value="Glyco_hydro_2_N2"/>
    <property type="match status" value="1"/>
</dbReference>
<feature type="chain" id="PRO_5024355695" evidence="4">
    <location>
        <begin position="21"/>
        <end position="920"/>
    </location>
</feature>
<dbReference type="PANTHER" id="PTHR42732">
    <property type="entry name" value="BETA-GALACTOSIDASE"/>
    <property type="match status" value="1"/>
</dbReference>
<dbReference type="InterPro" id="IPR032311">
    <property type="entry name" value="DUF4982"/>
</dbReference>
<protein>
    <submittedName>
        <fullName evidence="10">DUF4982 domain-containing protein</fullName>
    </submittedName>
</protein>
<comment type="caution">
    <text evidence="10">The sequence shown here is derived from an EMBL/GenBank/DDBJ whole genome shotgun (WGS) entry which is preliminary data.</text>
</comment>
<evidence type="ECO:0000256" key="2">
    <source>
        <dbReference type="ARBA" id="ARBA00022801"/>
    </source>
</evidence>
<feature type="domain" description="Beta-mannosidase-like galactose-binding" evidence="9">
    <location>
        <begin position="96"/>
        <end position="162"/>
    </location>
</feature>
<dbReference type="PANTHER" id="PTHR42732:SF1">
    <property type="entry name" value="BETA-MANNOSIDASE"/>
    <property type="match status" value="1"/>
</dbReference>
<feature type="domain" description="Glycoside hydrolase family 2 catalytic" evidence="6">
    <location>
        <begin position="327"/>
        <end position="649"/>
    </location>
</feature>
<accession>A0A5N3P763</accession>
<keyword evidence="3" id="KW-0326">Glycosidase</keyword>
<reference evidence="10 11" key="1">
    <citation type="journal article" date="2019" name="Microorganisms">
        <title>Genome Insights into the Novel Species Microvirga brassicacearum, a Rapeseed Endophyte with Biotechnological Potential.</title>
        <authorList>
            <person name="Jimenez-Gomez A."/>
            <person name="Saati-Santamaria Z."/>
            <person name="Igual J.M."/>
            <person name="Rivas R."/>
            <person name="Mateos P.F."/>
            <person name="Garcia-Fraile P."/>
        </authorList>
    </citation>
    <scope>NUCLEOTIDE SEQUENCE [LARGE SCALE GENOMIC DNA]</scope>
    <source>
        <strain evidence="10 11">CDVBN77</strain>
    </source>
</reference>
<dbReference type="InterPro" id="IPR006103">
    <property type="entry name" value="Glyco_hydro_2_cat"/>
</dbReference>
<dbReference type="GO" id="GO:0005975">
    <property type="term" value="P:carbohydrate metabolic process"/>
    <property type="evidence" value="ECO:0007669"/>
    <property type="project" value="InterPro"/>
</dbReference>
<keyword evidence="2" id="KW-0378">Hydrolase</keyword>
<dbReference type="InterPro" id="IPR054593">
    <property type="entry name" value="Beta-mannosidase-like_N2"/>
</dbReference>
<dbReference type="Gene3D" id="2.60.40.10">
    <property type="entry name" value="Immunoglobulins"/>
    <property type="match status" value="2"/>
</dbReference>
<keyword evidence="11" id="KW-1185">Reference proteome</keyword>
<dbReference type="GO" id="GO:0004553">
    <property type="term" value="F:hydrolase activity, hydrolyzing O-glycosyl compounds"/>
    <property type="evidence" value="ECO:0007669"/>
    <property type="project" value="InterPro"/>
</dbReference>
<dbReference type="AlphaFoldDB" id="A0A5N3P763"/>
<evidence type="ECO:0000256" key="3">
    <source>
        <dbReference type="ARBA" id="ARBA00023295"/>
    </source>
</evidence>
<dbReference type="InterPro" id="IPR006101">
    <property type="entry name" value="Glyco_hydro_2"/>
</dbReference>
<dbReference type="Pfam" id="PF00703">
    <property type="entry name" value="Glyco_hydro_2"/>
    <property type="match status" value="1"/>
</dbReference>
<feature type="domain" description="Glycoside hydrolase family 2 immunoglobulin-like beta-sandwich" evidence="5">
    <location>
        <begin position="215"/>
        <end position="318"/>
    </location>
</feature>
<gene>
    <name evidence="10" type="ORF">FEZ63_18050</name>
</gene>
<keyword evidence="4" id="KW-0732">Signal</keyword>
<dbReference type="InterPro" id="IPR017853">
    <property type="entry name" value="GH"/>
</dbReference>
<dbReference type="Proteomes" id="UP000325684">
    <property type="component" value="Unassembled WGS sequence"/>
</dbReference>
<dbReference type="InterPro" id="IPR051913">
    <property type="entry name" value="GH2_Domain-Containing"/>
</dbReference>
<feature type="signal peptide" evidence="4">
    <location>
        <begin position="1"/>
        <end position="20"/>
    </location>
</feature>
<feature type="domain" description="Malectin" evidence="7">
    <location>
        <begin position="754"/>
        <end position="890"/>
    </location>
</feature>
<dbReference type="Pfam" id="PF11721">
    <property type="entry name" value="Malectin"/>
    <property type="match status" value="1"/>
</dbReference>
<proteinExistence type="inferred from homology"/>
<dbReference type="OrthoDB" id="9758603at2"/>
<dbReference type="RefSeq" id="WP_150947066.1">
    <property type="nucleotide sequence ID" value="NZ_VCMV01000033.1"/>
</dbReference>
<evidence type="ECO:0000259" key="7">
    <source>
        <dbReference type="Pfam" id="PF11721"/>
    </source>
</evidence>
<evidence type="ECO:0000259" key="6">
    <source>
        <dbReference type="Pfam" id="PF02836"/>
    </source>
</evidence>
<evidence type="ECO:0000313" key="10">
    <source>
        <dbReference type="EMBL" id="KAB0265570.1"/>
    </source>
</evidence>
<dbReference type="InterPro" id="IPR006102">
    <property type="entry name" value="Ig-like_GH2"/>
</dbReference>
<dbReference type="InterPro" id="IPR021720">
    <property type="entry name" value="Malectin_dom"/>
</dbReference>
<dbReference type="Pfam" id="PF02836">
    <property type="entry name" value="Glyco_hydro_2_C"/>
    <property type="match status" value="1"/>
</dbReference>
<dbReference type="InterPro" id="IPR013783">
    <property type="entry name" value="Ig-like_fold"/>
</dbReference>
<evidence type="ECO:0000256" key="1">
    <source>
        <dbReference type="ARBA" id="ARBA00007401"/>
    </source>
</evidence>
<dbReference type="SUPFAM" id="SSF49303">
    <property type="entry name" value="beta-Galactosidase/glucuronidase domain"/>
    <property type="match status" value="1"/>
</dbReference>
<dbReference type="InterPro" id="IPR036156">
    <property type="entry name" value="Beta-gal/glucu_dom_sf"/>
</dbReference>
<dbReference type="PRINTS" id="PR00132">
    <property type="entry name" value="GLHYDRLASE2"/>
</dbReference>
<dbReference type="SUPFAM" id="SSF49785">
    <property type="entry name" value="Galactose-binding domain-like"/>
    <property type="match status" value="2"/>
</dbReference>
<feature type="domain" description="DUF4982" evidence="8">
    <location>
        <begin position="680"/>
        <end position="739"/>
    </location>
</feature>
<dbReference type="Gene3D" id="3.20.20.80">
    <property type="entry name" value="Glycosidases"/>
    <property type="match status" value="1"/>
</dbReference>